<evidence type="ECO:0000256" key="2">
    <source>
        <dbReference type="SAM" id="MobiDB-lite"/>
    </source>
</evidence>
<dbReference type="InterPro" id="IPR012341">
    <property type="entry name" value="6hp_glycosidase-like_sf"/>
</dbReference>
<protein>
    <recommendedName>
        <fullName evidence="6">Six-hairpin glycosidase</fullName>
    </recommendedName>
</protein>
<keyword evidence="1" id="KW-0378">Hydrolase</keyword>
<dbReference type="Gene3D" id="1.50.10.10">
    <property type="match status" value="1"/>
</dbReference>
<sequence length="427" mass="45820">MRATPATLLFFAHFAVAFDLTSFVSYVLSDVSTPLDSGFDIVKVANLAQSASTHSWEYGAAAEALLELYNPQLSVFASSPFPVPAADPDSVRALKYAAENIVLGEGADGLSPGEGAVGDPASLGVSAVLLGKTDDKFAAAAKSQMDYILHGAPRYYNGAISQRADVAELWADFMYMVPPFMAYYAVDINDGNLLHDSVTLCGNYREVLKANIPDSPLNGAWTHIVGPQSADSGLWATGNGWAAGGMARVLATVMKAPANLTQGWEDQATANLTSWIKEIIDGARGAPMDDGLLRNYLDNTWEDGHGFGEISGSSMLASVVYRMAVLQPQVFGTEYVAWADGIRKTISGKDSSGILRVTLDGIVRPAVNPLGWLDTNPVQTGSPEGQTFVVLMYAAWRDCVQEEKCKHDGDAKVGRRHQQPRRGRRGH</sequence>
<name>A0ABR3FMI5_9AGAR</name>
<feature type="chain" id="PRO_5045951992" description="Six-hairpin glycosidase" evidence="3">
    <location>
        <begin position="18"/>
        <end position="427"/>
    </location>
</feature>
<evidence type="ECO:0000313" key="5">
    <source>
        <dbReference type="Proteomes" id="UP001465976"/>
    </source>
</evidence>
<dbReference type="Proteomes" id="UP001465976">
    <property type="component" value="Unassembled WGS sequence"/>
</dbReference>
<organism evidence="4 5">
    <name type="scientific">Marasmius crinis-equi</name>
    <dbReference type="NCBI Taxonomy" id="585013"/>
    <lineage>
        <taxon>Eukaryota</taxon>
        <taxon>Fungi</taxon>
        <taxon>Dikarya</taxon>
        <taxon>Basidiomycota</taxon>
        <taxon>Agaricomycotina</taxon>
        <taxon>Agaricomycetes</taxon>
        <taxon>Agaricomycetidae</taxon>
        <taxon>Agaricales</taxon>
        <taxon>Marasmiineae</taxon>
        <taxon>Marasmiaceae</taxon>
        <taxon>Marasmius</taxon>
    </lineage>
</organism>
<dbReference type="PANTHER" id="PTHR41814:SF1">
    <property type="entry name" value="CELLULASE"/>
    <property type="match status" value="1"/>
</dbReference>
<dbReference type="SUPFAM" id="SSF48208">
    <property type="entry name" value="Six-hairpin glycosidases"/>
    <property type="match status" value="1"/>
</dbReference>
<keyword evidence="3" id="KW-0732">Signal</keyword>
<accession>A0ABR3FMI5</accession>
<dbReference type="Pfam" id="PF07470">
    <property type="entry name" value="Glyco_hydro_88"/>
    <property type="match status" value="1"/>
</dbReference>
<dbReference type="EMBL" id="JBAHYK010000211">
    <property type="protein sequence ID" value="KAL0576630.1"/>
    <property type="molecule type" value="Genomic_DNA"/>
</dbReference>
<keyword evidence="5" id="KW-1185">Reference proteome</keyword>
<evidence type="ECO:0000256" key="3">
    <source>
        <dbReference type="SAM" id="SignalP"/>
    </source>
</evidence>
<feature type="compositionally biased region" description="Basic residues" evidence="2">
    <location>
        <begin position="414"/>
        <end position="427"/>
    </location>
</feature>
<evidence type="ECO:0008006" key="6">
    <source>
        <dbReference type="Google" id="ProtNLM"/>
    </source>
</evidence>
<comment type="caution">
    <text evidence="4">The sequence shown here is derived from an EMBL/GenBank/DDBJ whole genome shotgun (WGS) entry which is preliminary data.</text>
</comment>
<proteinExistence type="predicted"/>
<dbReference type="InterPro" id="IPR010905">
    <property type="entry name" value="Glyco_hydro_88"/>
</dbReference>
<evidence type="ECO:0000256" key="1">
    <source>
        <dbReference type="ARBA" id="ARBA00022801"/>
    </source>
</evidence>
<dbReference type="InterPro" id="IPR008928">
    <property type="entry name" value="6-hairpin_glycosidase_sf"/>
</dbReference>
<feature type="region of interest" description="Disordered" evidence="2">
    <location>
        <begin position="407"/>
        <end position="427"/>
    </location>
</feature>
<evidence type="ECO:0000313" key="4">
    <source>
        <dbReference type="EMBL" id="KAL0576630.1"/>
    </source>
</evidence>
<gene>
    <name evidence="4" type="ORF">V5O48_005360</name>
</gene>
<feature type="signal peptide" evidence="3">
    <location>
        <begin position="1"/>
        <end position="17"/>
    </location>
</feature>
<dbReference type="PANTHER" id="PTHR41814">
    <property type="entry name" value="EXPRESSED PROTEIN"/>
    <property type="match status" value="1"/>
</dbReference>
<reference evidence="4 5" key="1">
    <citation type="submission" date="2024-02" db="EMBL/GenBank/DDBJ databases">
        <title>A draft genome for the cacao thread blight pathogen Marasmius crinis-equi.</title>
        <authorList>
            <person name="Cohen S.P."/>
            <person name="Baruah I.K."/>
            <person name="Amoako-Attah I."/>
            <person name="Bukari Y."/>
            <person name="Meinhardt L.W."/>
            <person name="Bailey B.A."/>
        </authorList>
    </citation>
    <scope>NUCLEOTIDE SEQUENCE [LARGE SCALE GENOMIC DNA]</scope>
    <source>
        <strain evidence="4 5">GH-76</strain>
    </source>
</reference>